<dbReference type="Pfam" id="PF22787">
    <property type="entry name" value="Tag1_M"/>
    <property type="match status" value="1"/>
</dbReference>
<dbReference type="VEuPathDB" id="FungiDB:HGUI_04062"/>
<evidence type="ECO:0000313" key="5">
    <source>
        <dbReference type="Proteomes" id="UP000183365"/>
    </source>
</evidence>
<keyword evidence="1" id="KW-0472">Membrane</keyword>
<proteinExistence type="predicted"/>
<dbReference type="Pfam" id="PF22786">
    <property type="entry name" value="Tag1_C"/>
    <property type="match status" value="1"/>
</dbReference>
<feature type="domain" description="Tag1 C-terminal" evidence="2">
    <location>
        <begin position="314"/>
        <end position="410"/>
    </location>
</feature>
<accession>A0A1L0CS64</accession>
<organism evidence="4 5">
    <name type="scientific">Hanseniaspora guilliermondii</name>
    <dbReference type="NCBI Taxonomy" id="56406"/>
    <lineage>
        <taxon>Eukaryota</taxon>
        <taxon>Fungi</taxon>
        <taxon>Dikarya</taxon>
        <taxon>Ascomycota</taxon>
        <taxon>Saccharomycotina</taxon>
        <taxon>Saccharomycetes</taxon>
        <taxon>Saccharomycodales</taxon>
        <taxon>Saccharomycodaceae</taxon>
        <taxon>Hanseniaspora</taxon>
    </lineage>
</organism>
<keyword evidence="5" id="KW-1185">Reference proteome</keyword>
<evidence type="ECO:0000259" key="3">
    <source>
        <dbReference type="Pfam" id="PF22787"/>
    </source>
</evidence>
<evidence type="ECO:0000259" key="2">
    <source>
        <dbReference type="Pfam" id="PF22786"/>
    </source>
</evidence>
<sequence length="412" mass="47599">MSENINQENVPLLESTVEQDNSNSIINEDLEVNAINKKDNIYLYKTLMSIFLIIVCILTFIVVTTSLSLWTIRKKFDSNENSLRNLTVTTSSMMILDIDGFKLPSYLSPSITIFGWRYLFQPFMKALNPKIYLPNCANEPDILLNMDFDISFVNINDSLVPKIQSSVSNPDFIPKEFSHTICVATEDYVLTPLDLMIEYIGRNKVESEDEDERNIKDIFWTDDMNLGLSMFGLKWLKSDMIEYPVKKELISNSTFVKNLHVLNKVDFNNTKFNIFDYKVSGDFYIEISLDFLKNIDIINFKMLRGNFFITLDGSNKRMMLVKIPEWQKCSVRSIKTDDSEGLDMVIELVLRDADVEILNDAEFTKFGKRWFLDKKVGVQVESILDLIISEDAWLGSMVLRHLKSTDSTVLKK</sequence>
<dbReference type="AlphaFoldDB" id="A0A1L0CS64"/>
<keyword evidence="1" id="KW-0812">Transmembrane</keyword>
<keyword evidence="1" id="KW-1133">Transmembrane helix</keyword>
<name>A0A1L0CS64_9ASCO</name>
<reference evidence="5" key="1">
    <citation type="submission" date="2016-11" db="EMBL/GenBank/DDBJ databases">
        <authorList>
            <person name="Guldener U."/>
        </authorList>
    </citation>
    <scope>NUCLEOTIDE SEQUENCE [LARGE SCALE GENOMIC DNA]</scope>
</reference>
<dbReference type="EMBL" id="FQNF01000195">
    <property type="protein sequence ID" value="SGZ41861.1"/>
    <property type="molecule type" value="Genomic_DNA"/>
</dbReference>
<dbReference type="OrthoDB" id="5596576at2759"/>
<feature type="transmembrane region" description="Helical" evidence="1">
    <location>
        <begin position="47"/>
        <end position="72"/>
    </location>
</feature>
<dbReference type="InterPro" id="IPR055010">
    <property type="entry name" value="Tag1_M"/>
</dbReference>
<evidence type="ECO:0000256" key="1">
    <source>
        <dbReference type="SAM" id="Phobius"/>
    </source>
</evidence>
<gene>
    <name evidence="4" type="ORF">HGUI_04062</name>
</gene>
<dbReference type="InterPro" id="IPR055011">
    <property type="entry name" value="Tag1_C"/>
</dbReference>
<evidence type="ECO:0000313" key="4">
    <source>
        <dbReference type="EMBL" id="SGZ41861.1"/>
    </source>
</evidence>
<feature type="domain" description="Tag1 middle barrel-like" evidence="3">
    <location>
        <begin position="126"/>
        <end position="200"/>
    </location>
</feature>
<dbReference type="Proteomes" id="UP000183365">
    <property type="component" value="Unassembled WGS sequence"/>
</dbReference>
<protein>
    <submittedName>
        <fullName evidence="4">Uncharacterized protein</fullName>
    </submittedName>
</protein>